<reference evidence="3" key="1">
    <citation type="submission" date="2020-01" db="EMBL/GenBank/DDBJ databases">
        <authorList>
            <person name="Meier V. D."/>
            <person name="Meier V D."/>
        </authorList>
    </citation>
    <scope>NUCLEOTIDE SEQUENCE</scope>
    <source>
        <strain evidence="3">HLG_WM_MAG_02</strain>
    </source>
</reference>
<accession>A0A6S6SQG6</accession>
<sequence length="154" mass="18182">MFSKKQTFNFSSLIKTTAEELFDFHSDTTNLPQITPPWIGVTIVDLVLPLKEKSEVCLDIKQFGFTTRWLMQIDELKVPNRVCDKALKSPFKSFYHEHIFTPINEDETKLEDIINFELPLYPFSLMAVPFVKRDMRKMFAYRHAKTKEILEYPI</sequence>
<comment type="similarity">
    <text evidence="1">Belongs to the ribosome association toxin RatA family.</text>
</comment>
<proteinExistence type="inferred from homology"/>
<dbReference type="AlphaFoldDB" id="A0A6S6SQG6"/>
<evidence type="ECO:0000256" key="1">
    <source>
        <dbReference type="ARBA" id="ARBA00008918"/>
    </source>
</evidence>
<evidence type="ECO:0000313" key="3">
    <source>
        <dbReference type="EMBL" id="CAA6805197.1"/>
    </source>
</evidence>
<dbReference type="CDD" id="cd07820">
    <property type="entry name" value="SRPBCC_3"/>
    <property type="match status" value="1"/>
</dbReference>
<organism evidence="3">
    <name type="scientific">uncultured Sulfurovum sp</name>
    <dbReference type="NCBI Taxonomy" id="269237"/>
    <lineage>
        <taxon>Bacteria</taxon>
        <taxon>Pseudomonadati</taxon>
        <taxon>Campylobacterota</taxon>
        <taxon>Epsilonproteobacteria</taxon>
        <taxon>Campylobacterales</taxon>
        <taxon>Sulfurovaceae</taxon>
        <taxon>Sulfurovum</taxon>
        <taxon>environmental samples</taxon>
    </lineage>
</organism>
<name>A0A6S6SQG6_9BACT</name>
<dbReference type="SUPFAM" id="SSF55961">
    <property type="entry name" value="Bet v1-like"/>
    <property type="match status" value="1"/>
</dbReference>
<protein>
    <recommendedName>
        <fullName evidence="2">Coenzyme Q-binding protein COQ10 START domain-containing protein</fullName>
    </recommendedName>
</protein>
<dbReference type="EMBL" id="CACVAZ010000023">
    <property type="protein sequence ID" value="CAA6805197.1"/>
    <property type="molecule type" value="Genomic_DNA"/>
</dbReference>
<evidence type="ECO:0000259" key="2">
    <source>
        <dbReference type="Pfam" id="PF03364"/>
    </source>
</evidence>
<dbReference type="Pfam" id="PF03364">
    <property type="entry name" value="Polyketide_cyc"/>
    <property type="match status" value="1"/>
</dbReference>
<dbReference type="InterPro" id="IPR005031">
    <property type="entry name" value="COQ10_START"/>
</dbReference>
<dbReference type="Gene3D" id="3.30.530.20">
    <property type="match status" value="1"/>
</dbReference>
<gene>
    <name evidence="3" type="ORF">HELGO_WM11435</name>
</gene>
<feature type="domain" description="Coenzyme Q-binding protein COQ10 START" evidence="2">
    <location>
        <begin position="17"/>
        <end position="138"/>
    </location>
</feature>
<dbReference type="InterPro" id="IPR023393">
    <property type="entry name" value="START-like_dom_sf"/>
</dbReference>